<evidence type="ECO:0000256" key="3">
    <source>
        <dbReference type="ARBA" id="ARBA00016296"/>
    </source>
</evidence>
<dbReference type="HAMAP" id="MF_00328">
    <property type="entry name" value="Guanylate_kinase"/>
    <property type="match status" value="1"/>
</dbReference>
<dbReference type="InterPro" id="IPR008145">
    <property type="entry name" value="GK/Ca_channel_bsu"/>
</dbReference>
<dbReference type="NCBIfam" id="TIGR03263">
    <property type="entry name" value="guanyl_kin"/>
    <property type="match status" value="1"/>
</dbReference>
<keyword evidence="7 9" id="KW-0067">ATP-binding</keyword>
<proteinExistence type="inferred from homology"/>
<dbReference type="EMBL" id="QDKL01000002">
    <property type="protein sequence ID" value="RZF22039.1"/>
    <property type="molecule type" value="Genomic_DNA"/>
</dbReference>
<dbReference type="EC" id="2.7.4.8" evidence="2 9"/>
<keyword evidence="5 9" id="KW-0547">Nucleotide-binding</keyword>
<evidence type="ECO:0000313" key="11">
    <source>
        <dbReference type="EMBL" id="RZF22039.1"/>
    </source>
</evidence>
<gene>
    <name evidence="9" type="primary">gmk</name>
    <name evidence="11" type="ORF">DAY19_10175</name>
</gene>
<evidence type="ECO:0000256" key="8">
    <source>
        <dbReference type="ARBA" id="ARBA00030128"/>
    </source>
</evidence>
<dbReference type="Gene3D" id="3.30.63.10">
    <property type="entry name" value="Guanylate Kinase phosphate binding domain"/>
    <property type="match status" value="1"/>
</dbReference>
<dbReference type="GO" id="GO:0004385">
    <property type="term" value="F:GMP kinase activity"/>
    <property type="evidence" value="ECO:0007669"/>
    <property type="project" value="UniProtKB-EC"/>
</dbReference>
<dbReference type="Pfam" id="PF00625">
    <property type="entry name" value="Guanylate_kin"/>
    <property type="match status" value="1"/>
</dbReference>
<dbReference type="PANTHER" id="PTHR23117">
    <property type="entry name" value="GUANYLATE KINASE-RELATED"/>
    <property type="match status" value="1"/>
</dbReference>
<dbReference type="SMART" id="SM00072">
    <property type="entry name" value="GuKc"/>
    <property type="match status" value="1"/>
</dbReference>
<reference evidence="12" key="1">
    <citation type="journal article" date="2019" name="Int. J. Syst. Evol. Microbiol.">
        <title>Halobacteriovorax valvorus sp. nov., a novel prokaryotic predator isolated from coastal seawater of China.</title>
        <authorList>
            <person name="Chen M.-X."/>
        </authorList>
    </citation>
    <scope>NUCLEOTIDE SEQUENCE [LARGE SCALE GENOMIC DNA]</scope>
    <source>
        <strain evidence="12">BL9</strain>
    </source>
</reference>
<comment type="function">
    <text evidence="9">Essential for recycling GMP and indirectly, cGMP.</text>
</comment>
<accession>A0ABY0IHQ3</accession>
<evidence type="ECO:0000256" key="1">
    <source>
        <dbReference type="ARBA" id="ARBA00005790"/>
    </source>
</evidence>
<evidence type="ECO:0000256" key="2">
    <source>
        <dbReference type="ARBA" id="ARBA00012961"/>
    </source>
</evidence>
<comment type="catalytic activity">
    <reaction evidence="9">
        <text>GMP + ATP = GDP + ADP</text>
        <dbReference type="Rhea" id="RHEA:20780"/>
        <dbReference type="ChEBI" id="CHEBI:30616"/>
        <dbReference type="ChEBI" id="CHEBI:58115"/>
        <dbReference type="ChEBI" id="CHEBI:58189"/>
        <dbReference type="ChEBI" id="CHEBI:456216"/>
        <dbReference type="EC" id="2.7.4.8"/>
    </reaction>
</comment>
<evidence type="ECO:0000256" key="4">
    <source>
        <dbReference type="ARBA" id="ARBA00022679"/>
    </source>
</evidence>
<dbReference type="PROSITE" id="PS00856">
    <property type="entry name" value="GUANYLATE_KINASE_1"/>
    <property type="match status" value="1"/>
</dbReference>
<dbReference type="SUPFAM" id="SSF52540">
    <property type="entry name" value="P-loop containing nucleoside triphosphate hydrolases"/>
    <property type="match status" value="1"/>
</dbReference>
<evidence type="ECO:0000256" key="9">
    <source>
        <dbReference type="HAMAP-Rule" id="MF_00328"/>
    </source>
</evidence>
<dbReference type="InterPro" id="IPR008144">
    <property type="entry name" value="Guanylate_kin-like_dom"/>
</dbReference>
<feature type="domain" description="Guanylate kinase-like" evidence="10">
    <location>
        <begin position="5"/>
        <end position="184"/>
    </location>
</feature>
<dbReference type="PANTHER" id="PTHR23117:SF13">
    <property type="entry name" value="GUANYLATE KINASE"/>
    <property type="match status" value="1"/>
</dbReference>
<evidence type="ECO:0000256" key="7">
    <source>
        <dbReference type="ARBA" id="ARBA00022840"/>
    </source>
</evidence>
<dbReference type="RefSeq" id="WP_115362025.1">
    <property type="nucleotide sequence ID" value="NZ_QDKL01000002.1"/>
</dbReference>
<comment type="caution">
    <text evidence="11">The sequence shown here is derived from an EMBL/GenBank/DDBJ whole genome shotgun (WGS) entry which is preliminary data.</text>
</comment>
<comment type="similarity">
    <text evidence="1 9">Belongs to the guanylate kinase family.</text>
</comment>
<dbReference type="Gene3D" id="3.40.50.300">
    <property type="entry name" value="P-loop containing nucleotide triphosphate hydrolases"/>
    <property type="match status" value="1"/>
</dbReference>
<evidence type="ECO:0000256" key="5">
    <source>
        <dbReference type="ARBA" id="ARBA00022741"/>
    </source>
</evidence>
<keyword evidence="9" id="KW-0963">Cytoplasm</keyword>
<name>A0ABY0IHQ3_9BACT</name>
<organism evidence="11 12">
    <name type="scientific">Halobacteriovorax vibrionivorans</name>
    <dbReference type="NCBI Taxonomy" id="2152716"/>
    <lineage>
        <taxon>Bacteria</taxon>
        <taxon>Pseudomonadati</taxon>
        <taxon>Bdellovibrionota</taxon>
        <taxon>Bacteriovoracia</taxon>
        <taxon>Bacteriovoracales</taxon>
        <taxon>Halobacteriovoraceae</taxon>
        <taxon>Halobacteriovorax</taxon>
    </lineage>
</organism>
<dbReference type="InterPro" id="IPR017665">
    <property type="entry name" value="Guanylate_kinase"/>
</dbReference>
<evidence type="ECO:0000259" key="10">
    <source>
        <dbReference type="PROSITE" id="PS50052"/>
    </source>
</evidence>
<keyword evidence="12" id="KW-1185">Reference proteome</keyword>
<dbReference type="InterPro" id="IPR020590">
    <property type="entry name" value="Guanylate_kinase_CS"/>
</dbReference>
<dbReference type="Proteomes" id="UP000443582">
    <property type="component" value="Unassembled WGS sequence"/>
</dbReference>
<feature type="binding site" evidence="9">
    <location>
        <begin position="12"/>
        <end position="19"/>
    </location>
    <ligand>
        <name>ATP</name>
        <dbReference type="ChEBI" id="CHEBI:30616"/>
    </ligand>
</feature>
<dbReference type="InterPro" id="IPR027417">
    <property type="entry name" value="P-loop_NTPase"/>
</dbReference>
<comment type="subcellular location">
    <subcellularLocation>
        <location evidence="9">Cytoplasm</location>
    </subcellularLocation>
</comment>
<evidence type="ECO:0000256" key="6">
    <source>
        <dbReference type="ARBA" id="ARBA00022777"/>
    </source>
</evidence>
<evidence type="ECO:0000313" key="12">
    <source>
        <dbReference type="Proteomes" id="UP000443582"/>
    </source>
</evidence>
<protein>
    <recommendedName>
        <fullName evidence="3 9">Guanylate kinase</fullName>
        <ecNumber evidence="2 9">2.7.4.8</ecNumber>
    </recommendedName>
    <alternativeName>
        <fullName evidence="8 9">GMP kinase</fullName>
    </alternativeName>
</protein>
<dbReference type="PROSITE" id="PS50052">
    <property type="entry name" value="GUANYLATE_KINASE_2"/>
    <property type="match status" value="1"/>
</dbReference>
<keyword evidence="4 9" id="KW-0808">Transferase</keyword>
<dbReference type="CDD" id="cd00071">
    <property type="entry name" value="GMPK"/>
    <property type="match status" value="1"/>
</dbReference>
<sequence length="188" mass="21776">MMNKGKIIVIVAPSGSGKSTLIKRIKAEFLDLLESVSFTTRKAREGEINGQHYNFISEQEFLDRKENDEFLEWAKVHGNYYGTSKKFVEDEISKGHNLLFDLDIQGTDSFKEYFGDRARVIFIAPPSVEALENRLRGRGTETEESLNIRLENAKRELLRKDDYDYLVVNDELEKAYLDLKDIFEGILR</sequence>
<keyword evidence="6 9" id="KW-0418">Kinase</keyword>